<keyword evidence="2" id="KW-0732">Signal</keyword>
<dbReference type="RefSeq" id="WP_422918031.1">
    <property type="nucleotide sequence ID" value="NZ_JAMZEJ010000001.1"/>
</dbReference>
<name>A0ABT1VSG9_9PROT</name>
<keyword evidence="4" id="KW-1185">Reference proteome</keyword>
<evidence type="ECO:0000256" key="1">
    <source>
        <dbReference type="SAM" id="MobiDB-lite"/>
    </source>
</evidence>
<feature type="signal peptide" evidence="2">
    <location>
        <begin position="1"/>
        <end position="21"/>
    </location>
</feature>
<dbReference type="EMBL" id="JAMZEJ010000001">
    <property type="protein sequence ID" value="MCQ8239284.1"/>
    <property type="molecule type" value="Genomic_DNA"/>
</dbReference>
<protein>
    <submittedName>
        <fullName evidence="3">Uncharacterized protein</fullName>
    </submittedName>
</protein>
<evidence type="ECO:0000313" key="3">
    <source>
        <dbReference type="EMBL" id="MCQ8239284.1"/>
    </source>
</evidence>
<sequence length="56" mass="5562">MIRPARSLTLLILLAASGCGAVGDIDTGAMQTTNRLVGAPPNGPANPPPPPPQSGM</sequence>
<gene>
    <name evidence="3" type="ORF">NFI88_00330</name>
</gene>
<evidence type="ECO:0000256" key="2">
    <source>
        <dbReference type="SAM" id="SignalP"/>
    </source>
</evidence>
<feature type="region of interest" description="Disordered" evidence="1">
    <location>
        <begin position="32"/>
        <end position="56"/>
    </location>
</feature>
<proteinExistence type="predicted"/>
<evidence type="ECO:0000313" key="4">
    <source>
        <dbReference type="Proteomes" id="UP001524547"/>
    </source>
</evidence>
<dbReference type="Proteomes" id="UP001524547">
    <property type="component" value="Unassembled WGS sequence"/>
</dbReference>
<feature type="compositionally biased region" description="Pro residues" evidence="1">
    <location>
        <begin position="41"/>
        <end position="56"/>
    </location>
</feature>
<reference evidence="3 4" key="1">
    <citation type="submission" date="2022-06" db="EMBL/GenBank/DDBJ databases">
        <title>Rhizosaccharibacter gen. nov. sp. nov. KSS12, endophytic bacteria isolated from sugarcane.</title>
        <authorList>
            <person name="Pitiwittayakul N."/>
        </authorList>
    </citation>
    <scope>NUCLEOTIDE SEQUENCE [LARGE SCALE GENOMIC DNA]</scope>
    <source>
        <strain evidence="3 4">KSS12</strain>
    </source>
</reference>
<dbReference type="PROSITE" id="PS51257">
    <property type="entry name" value="PROKAR_LIPOPROTEIN"/>
    <property type="match status" value="1"/>
</dbReference>
<organism evidence="3 4">
    <name type="scientific">Rhizosaccharibacter radicis</name>
    <dbReference type="NCBI Taxonomy" id="2782605"/>
    <lineage>
        <taxon>Bacteria</taxon>
        <taxon>Pseudomonadati</taxon>
        <taxon>Pseudomonadota</taxon>
        <taxon>Alphaproteobacteria</taxon>
        <taxon>Acetobacterales</taxon>
        <taxon>Acetobacteraceae</taxon>
        <taxon>Rhizosaccharibacter</taxon>
    </lineage>
</organism>
<feature type="chain" id="PRO_5047059531" evidence="2">
    <location>
        <begin position="22"/>
        <end position="56"/>
    </location>
</feature>
<comment type="caution">
    <text evidence="3">The sequence shown here is derived from an EMBL/GenBank/DDBJ whole genome shotgun (WGS) entry which is preliminary data.</text>
</comment>
<accession>A0ABT1VSG9</accession>